<protein>
    <submittedName>
        <fullName evidence="2">DNA-binding protein</fullName>
    </submittedName>
    <submittedName>
        <fullName evidence="3">XRE family transcriptional regulator</fullName>
    </submittedName>
</protein>
<dbReference type="EMBL" id="CP036495">
    <property type="protein sequence ID" value="UZA69366.1"/>
    <property type="molecule type" value="Genomic_DNA"/>
</dbReference>
<sequence>MSDIGTRLKQERKRIGLSQRELGHFGGVAANAQGKYESGERVPRADYLAAVANVGVDVLYVLTGRRMGGAELESIVQRITCAGVASDDIFVEVQHAVRHLVTTIEELSHVYDTVDRQPQSEPLGLPVTAEQ</sequence>
<keyword evidence="2" id="KW-0238">DNA-binding</keyword>
<evidence type="ECO:0000313" key="3">
    <source>
        <dbReference type="EMBL" id="UZA69366.1"/>
    </source>
</evidence>
<dbReference type="InterPro" id="IPR001387">
    <property type="entry name" value="Cro/C1-type_HTH"/>
</dbReference>
<dbReference type="Pfam" id="PF01381">
    <property type="entry name" value="HTH_3"/>
    <property type="match status" value="1"/>
</dbReference>
<dbReference type="EMBL" id="LT855380">
    <property type="protein sequence ID" value="SMS10453.1"/>
    <property type="molecule type" value="Genomic_DNA"/>
</dbReference>
<accession>A0A1Y6JQ65</accession>
<feature type="domain" description="HTH cro/C1-type" evidence="1">
    <location>
        <begin position="8"/>
        <end position="61"/>
    </location>
</feature>
<dbReference type="Gene3D" id="1.10.260.40">
    <property type="entry name" value="lambda repressor-like DNA-binding domains"/>
    <property type="match status" value="1"/>
</dbReference>
<dbReference type="RefSeq" id="WP_029242159.1">
    <property type="nucleotide sequence ID" value="NZ_CP036495.1"/>
</dbReference>
<dbReference type="CDD" id="cd00093">
    <property type="entry name" value="HTH_XRE"/>
    <property type="match status" value="1"/>
</dbReference>
<dbReference type="PROSITE" id="PS50943">
    <property type="entry name" value="HTH_CROC1"/>
    <property type="match status" value="1"/>
</dbReference>
<organism evidence="2 4">
    <name type="scientific">Pseudomonas viridiflava</name>
    <name type="common">Phytomonas viridiflava</name>
    <dbReference type="NCBI Taxonomy" id="33069"/>
    <lineage>
        <taxon>Bacteria</taxon>
        <taxon>Pseudomonadati</taxon>
        <taxon>Pseudomonadota</taxon>
        <taxon>Gammaproteobacteria</taxon>
        <taxon>Pseudomonadales</taxon>
        <taxon>Pseudomonadaceae</taxon>
        <taxon>Pseudomonas</taxon>
    </lineage>
</organism>
<evidence type="ECO:0000259" key="1">
    <source>
        <dbReference type="PROSITE" id="PS50943"/>
    </source>
</evidence>
<evidence type="ECO:0000313" key="4">
    <source>
        <dbReference type="Proteomes" id="UP000196842"/>
    </source>
</evidence>
<name>A0A1Y6JQ65_PSEVI</name>
<dbReference type="SMART" id="SM00530">
    <property type="entry name" value="HTH_XRE"/>
    <property type="match status" value="1"/>
</dbReference>
<dbReference type="InterPro" id="IPR010982">
    <property type="entry name" value="Lambda_DNA-bd_dom_sf"/>
</dbReference>
<reference evidence="2 4" key="1">
    <citation type="submission" date="2017-05" db="EMBL/GenBank/DDBJ databases">
        <authorList>
            <person name="Song R."/>
            <person name="Chenine A.L."/>
            <person name="Ruprecht R.M."/>
        </authorList>
    </citation>
    <scope>NUCLEOTIDE SEQUENCE [LARGE SCALE GENOMIC DNA]</scope>
    <source>
        <strain evidence="2 4">CFBP 1590</strain>
    </source>
</reference>
<dbReference type="GeneID" id="47764523"/>
<proteinExistence type="predicted"/>
<evidence type="ECO:0000313" key="2">
    <source>
        <dbReference type="EMBL" id="SMS10453.1"/>
    </source>
</evidence>
<dbReference type="SUPFAM" id="SSF47413">
    <property type="entry name" value="lambda repressor-like DNA-binding domains"/>
    <property type="match status" value="1"/>
</dbReference>
<dbReference type="Proteomes" id="UP001163644">
    <property type="component" value="Chromosome"/>
</dbReference>
<dbReference type="AlphaFoldDB" id="A0A1Y6JQ65"/>
<dbReference type="Proteomes" id="UP000196842">
    <property type="component" value="Chromosome I"/>
</dbReference>
<dbReference type="GO" id="GO:0003677">
    <property type="term" value="F:DNA binding"/>
    <property type="evidence" value="ECO:0007669"/>
    <property type="project" value="UniProtKB-KW"/>
</dbReference>
<gene>
    <name evidence="2" type="ORF">CFBP1590__2867</name>
    <name evidence="3" type="ORF">EZZ81_14465</name>
</gene>
<dbReference type="KEGG" id="pvd:CFBP1590__2867"/>
<reference evidence="3" key="2">
    <citation type="submission" date="2019-02" db="EMBL/GenBank/DDBJ databases">
        <authorList>
            <person name="Lutz S."/>
            <person name="Schori C."/>
            <person name="Ahrens C.H."/>
            <person name="Gueguen E."/>
        </authorList>
    </citation>
    <scope>NUCLEOTIDE SEQUENCE</scope>
    <source>
        <strain evidence="3">Psy35</strain>
    </source>
</reference>